<feature type="domain" description="VOC" evidence="1">
    <location>
        <begin position="12"/>
        <end position="126"/>
    </location>
</feature>
<protein>
    <submittedName>
        <fullName evidence="2">VOC family protein</fullName>
    </submittedName>
</protein>
<feature type="domain" description="VOC" evidence="1">
    <location>
        <begin position="140"/>
        <end position="266"/>
    </location>
</feature>
<dbReference type="InterPro" id="IPR037523">
    <property type="entry name" value="VOC_core"/>
</dbReference>
<dbReference type="PROSITE" id="PS51819">
    <property type="entry name" value="VOC"/>
    <property type="match status" value="2"/>
</dbReference>
<dbReference type="CDD" id="cd07247">
    <property type="entry name" value="SgaA_N_like"/>
    <property type="match status" value="2"/>
</dbReference>
<dbReference type="Gene3D" id="3.10.180.10">
    <property type="entry name" value="2,3-Dihydroxybiphenyl 1,2-Dioxygenase, domain 1"/>
    <property type="match status" value="2"/>
</dbReference>
<evidence type="ECO:0000313" key="2">
    <source>
        <dbReference type="EMBL" id="QIQ02245.1"/>
    </source>
</evidence>
<sequence length="271" mass="28305">MSNAPVRRTPGTPCWVNLMLHDVPAAEAFYGVLFGWEFAQGPPELGLYMRARIGDDEIAGIGQIQPNRLLHVCWTTYLATDDADASANAIRTNGGTVAVPPLAAGQAGRLIIALDPAGALFGIWEAATYVGTTLSGPHGTPVWSELITPETASIGAFYRGLFTYDEQGEHGAGGAGARGEAAAGPDLQTLDLGGTPLASLHGIGSGRFRKRHPYWVVYFAVDDTDASARLATERGGQVLRAPQDGPYGRTAIVADPQGALFGIVAAAGHRG</sequence>
<organism evidence="2 3">
    <name type="scientific">Streptomyces liangshanensis</name>
    <dbReference type="NCBI Taxonomy" id="2717324"/>
    <lineage>
        <taxon>Bacteria</taxon>
        <taxon>Bacillati</taxon>
        <taxon>Actinomycetota</taxon>
        <taxon>Actinomycetes</taxon>
        <taxon>Kitasatosporales</taxon>
        <taxon>Streptomycetaceae</taxon>
        <taxon>Streptomyces</taxon>
    </lineage>
</organism>
<gene>
    <name evidence="2" type="ORF">HA039_07950</name>
</gene>
<dbReference type="InterPro" id="IPR052164">
    <property type="entry name" value="Anthracycline_SecMetBiosynth"/>
</dbReference>
<dbReference type="KEGG" id="slia:HA039_07950"/>
<dbReference type="RefSeq" id="WP_167025870.1">
    <property type="nucleotide sequence ID" value="NZ_CP050177.1"/>
</dbReference>
<evidence type="ECO:0000313" key="3">
    <source>
        <dbReference type="Proteomes" id="UP000501179"/>
    </source>
</evidence>
<name>A0A6G9GVJ6_9ACTN</name>
<dbReference type="SUPFAM" id="SSF54593">
    <property type="entry name" value="Glyoxalase/Bleomycin resistance protein/Dihydroxybiphenyl dioxygenase"/>
    <property type="match status" value="2"/>
</dbReference>
<reference evidence="2 3" key="1">
    <citation type="submission" date="2020-03" db="EMBL/GenBank/DDBJ databases">
        <title>A novel species.</title>
        <authorList>
            <person name="Gao J."/>
        </authorList>
    </citation>
    <scope>NUCLEOTIDE SEQUENCE [LARGE SCALE GENOMIC DNA]</scope>
    <source>
        <strain evidence="2 3">QMT-12</strain>
    </source>
</reference>
<dbReference type="PANTHER" id="PTHR33993">
    <property type="entry name" value="GLYOXALASE-RELATED"/>
    <property type="match status" value="1"/>
</dbReference>
<dbReference type="InterPro" id="IPR004360">
    <property type="entry name" value="Glyas_Fos-R_dOase_dom"/>
</dbReference>
<dbReference type="EMBL" id="CP050177">
    <property type="protein sequence ID" value="QIQ02245.1"/>
    <property type="molecule type" value="Genomic_DNA"/>
</dbReference>
<proteinExistence type="predicted"/>
<accession>A0A6G9GVJ6</accession>
<evidence type="ECO:0000259" key="1">
    <source>
        <dbReference type="PROSITE" id="PS51819"/>
    </source>
</evidence>
<dbReference type="Pfam" id="PF00903">
    <property type="entry name" value="Glyoxalase"/>
    <property type="match status" value="1"/>
</dbReference>
<dbReference type="Proteomes" id="UP000501179">
    <property type="component" value="Chromosome"/>
</dbReference>
<dbReference type="PANTHER" id="PTHR33993:SF10">
    <property type="entry name" value="CONSERVED PROTEIN"/>
    <property type="match status" value="1"/>
</dbReference>
<keyword evidence="3" id="KW-1185">Reference proteome</keyword>
<dbReference type="InterPro" id="IPR029068">
    <property type="entry name" value="Glyas_Bleomycin-R_OHBP_Dase"/>
</dbReference>
<dbReference type="AlphaFoldDB" id="A0A6G9GVJ6"/>